<dbReference type="PROSITE" id="PS50932">
    <property type="entry name" value="HTH_LACI_2"/>
    <property type="match status" value="1"/>
</dbReference>
<dbReference type="GO" id="GO:0000976">
    <property type="term" value="F:transcription cis-regulatory region binding"/>
    <property type="evidence" value="ECO:0007669"/>
    <property type="project" value="TreeGrafter"/>
</dbReference>
<evidence type="ECO:0000259" key="4">
    <source>
        <dbReference type="PROSITE" id="PS50932"/>
    </source>
</evidence>
<dbReference type="InterPro" id="IPR000843">
    <property type="entry name" value="HTH_LacI"/>
</dbReference>
<feature type="domain" description="HTH lacI-type" evidence="4">
    <location>
        <begin position="3"/>
        <end position="59"/>
    </location>
</feature>
<organism evidence="5 6">
    <name type="scientific">Rubellicoccus peritrichatus</name>
    <dbReference type="NCBI Taxonomy" id="3080537"/>
    <lineage>
        <taxon>Bacteria</taxon>
        <taxon>Pseudomonadati</taxon>
        <taxon>Verrucomicrobiota</taxon>
        <taxon>Opitutia</taxon>
        <taxon>Puniceicoccales</taxon>
        <taxon>Cerasicoccaceae</taxon>
        <taxon>Rubellicoccus</taxon>
    </lineage>
</organism>
<evidence type="ECO:0000313" key="5">
    <source>
        <dbReference type="EMBL" id="WOO43311.1"/>
    </source>
</evidence>
<dbReference type="Proteomes" id="UP001304300">
    <property type="component" value="Chromosome"/>
</dbReference>
<dbReference type="InterPro" id="IPR010982">
    <property type="entry name" value="Lambda_DNA-bd_dom_sf"/>
</dbReference>
<evidence type="ECO:0000256" key="2">
    <source>
        <dbReference type="ARBA" id="ARBA00023125"/>
    </source>
</evidence>
<dbReference type="Pfam" id="PF00356">
    <property type="entry name" value="LacI"/>
    <property type="match status" value="1"/>
</dbReference>
<dbReference type="GO" id="GO:0003700">
    <property type="term" value="F:DNA-binding transcription factor activity"/>
    <property type="evidence" value="ECO:0007669"/>
    <property type="project" value="TreeGrafter"/>
</dbReference>
<dbReference type="EMBL" id="CP136920">
    <property type="protein sequence ID" value="WOO43311.1"/>
    <property type="molecule type" value="Genomic_DNA"/>
</dbReference>
<dbReference type="PANTHER" id="PTHR30146">
    <property type="entry name" value="LACI-RELATED TRANSCRIPTIONAL REPRESSOR"/>
    <property type="match status" value="1"/>
</dbReference>
<keyword evidence="3" id="KW-0804">Transcription</keyword>
<evidence type="ECO:0000313" key="6">
    <source>
        <dbReference type="Proteomes" id="UP001304300"/>
    </source>
</evidence>
<dbReference type="CDD" id="cd01392">
    <property type="entry name" value="HTH_LacI"/>
    <property type="match status" value="1"/>
</dbReference>
<dbReference type="KEGG" id="puo:RZN69_09430"/>
<proteinExistence type="predicted"/>
<dbReference type="PANTHER" id="PTHR30146:SF138">
    <property type="entry name" value="TRANSCRIPTIONAL REGULATORY PROTEIN"/>
    <property type="match status" value="1"/>
</dbReference>
<accession>A0AAQ3LCK4</accession>
<name>A0AAQ3LCK4_9BACT</name>
<dbReference type="Gene3D" id="3.40.50.2300">
    <property type="match status" value="2"/>
</dbReference>
<sequence>MKARLKDVAAKAGVAPNTASTILNRRPNSWASKETEERVFKAAEELGYRPSRAALGLRLGSFRTVGLLIPDLHNPIYTTYADYLECRLREMDYDLILEHSRTDLEYEKHCLDSLLERQIDAVSYFVSDRKNQAAFLEKAKAAGKEVVVLTEALEKPLPYDTIEMDFSSGINAAIEHLLELGHRRFVFLCALAKGQEPGERPDAYRRLLSERGIPQQDCSFISCAHELSSARTAFGEFLDASKQDRPTALIAMNDLSAFGAMRAAWDRGLDVPGDLSVIGVDDIPLGDCLYRRLTTIGQPLKKMADTTAEMLLSRLEAKSAPPKPRAVRFEAKLLLKETTAPPPVS</sequence>
<reference evidence="5 6" key="1">
    <citation type="submission" date="2023-10" db="EMBL/GenBank/DDBJ databases">
        <title>Rubellicoccus peritrichatus gen. nov., sp. nov., isolated from an algae of coral reef tank.</title>
        <authorList>
            <person name="Luo J."/>
        </authorList>
    </citation>
    <scope>NUCLEOTIDE SEQUENCE [LARGE SCALE GENOMIC DNA]</scope>
    <source>
        <strain evidence="5 6">CR14</strain>
    </source>
</reference>
<dbReference type="Pfam" id="PF13377">
    <property type="entry name" value="Peripla_BP_3"/>
    <property type="match status" value="1"/>
</dbReference>
<evidence type="ECO:0000256" key="3">
    <source>
        <dbReference type="ARBA" id="ARBA00023163"/>
    </source>
</evidence>
<keyword evidence="6" id="KW-1185">Reference proteome</keyword>
<keyword evidence="1" id="KW-0805">Transcription regulation</keyword>
<dbReference type="InterPro" id="IPR028082">
    <property type="entry name" value="Peripla_BP_I"/>
</dbReference>
<dbReference type="Gene3D" id="1.10.260.40">
    <property type="entry name" value="lambda repressor-like DNA-binding domains"/>
    <property type="match status" value="1"/>
</dbReference>
<keyword evidence="2 5" id="KW-0238">DNA-binding</keyword>
<dbReference type="SMART" id="SM00354">
    <property type="entry name" value="HTH_LACI"/>
    <property type="match status" value="1"/>
</dbReference>
<dbReference type="SUPFAM" id="SSF53822">
    <property type="entry name" value="Periplasmic binding protein-like I"/>
    <property type="match status" value="1"/>
</dbReference>
<evidence type="ECO:0000256" key="1">
    <source>
        <dbReference type="ARBA" id="ARBA00023015"/>
    </source>
</evidence>
<gene>
    <name evidence="5" type="ORF">RZN69_09430</name>
</gene>
<dbReference type="AlphaFoldDB" id="A0AAQ3LCK4"/>
<dbReference type="InterPro" id="IPR046335">
    <property type="entry name" value="LacI/GalR-like_sensor"/>
</dbReference>
<dbReference type="CDD" id="cd06267">
    <property type="entry name" value="PBP1_LacI_sugar_binding-like"/>
    <property type="match status" value="1"/>
</dbReference>
<protein>
    <submittedName>
        <fullName evidence="5">LacI family DNA-binding transcriptional regulator</fullName>
    </submittedName>
</protein>
<dbReference type="RefSeq" id="WP_317835859.1">
    <property type="nucleotide sequence ID" value="NZ_CP136920.1"/>
</dbReference>
<dbReference type="SUPFAM" id="SSF47413">
    <property type="entry name" value="lambda repressor-like DNA-binding domains"/>
    <property type="match status" value="1"/>
</dbReference>